<dbReference type="EMBL" id="WNKX01000021">
    <property type="protein sequence ID" value="MTW13377.1"/>
    <property type="molecule type" value="Genomic_DNA"/>
</dbReference>
<gene>
    <name evidence="3" type="ORF">GM658_22475</name>
</gene>
<dbReference type="Pfam" id="PF08327">
    <property type="entry name" value="AHSA1"/>
    <property type="match status" value="1"/>
</dbReference>
<evidence type="ECO:0000313" key="4">
    <source>
        <dbReference type="Proteomes" id="UP000472320"/>
    </source>
</evidence>
<dbReference type="RefSeq" id="WP_155456296.1">
    <property type="nucleotide sequence ID" value="NZ_WNKX01000021.1"/>
</dbReference>
<organism evidence="3 4">
    <name type="scientific">Massilia eburnea</name>
    <dbReference type="NCBI Taxonomy" id="1776165"/>
    <lineage>
        <taxon>Bacteria</taxon>
        <taxon>Pseudomonadati</taxon>
        <taxon>Pseudomonadota</taxon>
        <taxon>Betaproteobacteria</taxon>
        <taxon>Burkholderiales</taxon>
        <taxon>Oxalobacteraceae</taxon>
        <taxon>Telluria group</taxon>
        <taxon>Massilia</taxon>
    </lineage>
</organism>
<proteinExistence type="inferred from homology"/>
<accession>A0A6L6QNC6</accession>
<dbReference type="SUPFAM" id="SSF55961">
    <property type="entry name" value="Bet v1-like"/>
    <property type="match status" value="1"/>
</dbReference>
<dbReference type="Gene3D" id="3.30.530.20">
    <property type="match status" value="1"/>
</dbReference>
<sequence>MSDEIIQHAAFELEQALPKPPSRVFAAFADPVQKRRWFADGLDHDVEHFAMQFEVGGREQARFRLKAGNPYSNAALIHEGVFLDIVPERRIVMASTMAFGEHRFSASLATFQFEADGRDGTRLLFNHQSAYFEGADGPERRKEGWQKLIARLMSELAK</sequence>
<reference evidence="3 4" key="1">
    <citation type="submission" date="2019-11" db="EMBL/GenBank/DDBJ databases">
        <title>Type strains purchased from KCTC, JCM and DSMZ.</title>
        <authorList>
            <person name="Lu H."/>
        </authorList>
    </citation>
    <scope>NUCLEOTIDE SEQUENCE [LARGE SCALE GENOMIC DNA]</scope>
    <source>
        <strain evidence="3 4">JCM 31587</strain>
    </source>
</reference>
<feature type="domain" description="Activator of Hsp90 ATPase homologue 1/2-like C-terminal" evidence="2">
    <location>
        <begin position="20"/>
        <end position="155"/>
    </location>
</feature>
<evidence type="ECO:0000256" key="1">
    <source>
        <dbReference type="ARBA" id="ARBA00006817"/>
    </source>
</evidence>
<dbReference type="AlphaFoldDB" id="A0A6L6QNC6"/>
<dbReference type="Proteomes" id="UP000472320">
    <property type="component" value="Unassembled WGS sequence"/>
</dbReference>
<evidence type="ECO:0000259" key="2">
    <source>
        <dbReference type="Pfam" id="PF08327"/>
    </source>
</evidence>
<name>A0A6L6QNC6_9BURK</name>
<protein>
    <submittedName>
        <fullName evidence="3">Polyketide cyclase</fullName>
    </submittedName>
</protein>
<keyword evidence="4" id="KW-1185">Reference proteome</keyword>
<comment type="similarity">
    <text evidence="1">Belongs to the AHA1 family.</text>
</comment>
<evidence type="ECO:0000313" key="3">
    <source>
        <dbReference type="EMBL" id="MTW13377.1"/>
    </source>
</evidence>
<dbReference type="OrthoDB" id="9805228at2"/>
<dbReference type="InterPro" id="IPR023393">
    <property type="entry name" value="START-like_dom_sf"/>
</dbReference>
<comment type="caution">
    <text evidence="3">The sequence shown here is derived from an EMBL/GenBank/DDBJ whole genome shotgun (WGS) entry which is preliminary data.</text>
</comment>
<dbReference type="InterPro" id="IPR013538">
    <property type="entry name" value="ASHA1/2-like_C"/>
</dbReference>